<evidence type="ECO:0000313" key="7">
    <source>
        <dbReference type="EMBL" id="KAJ4189366.1"/>
    </source>
</evidence>
<organism evidence="7 8">
    <name type="scientific">Fusarium falciforme</name>
    <dbReference type="NCBI Taxonomy" id="195108"/>
    <lineage>
        <taxon>Eukaryota</taxon>
        <taxon>Fungi</taxon>
        <taxon>Dikarya</taxon>
        <taxon>Ascomycota</taxon>
        <taxon>Pezizomycotina</taxon>
        <taxon>Sordariomycetes</taxon>
        <taxon>Hypocreomycetidae</taxon>
        <taxon>Hypocreales</taxon>
        <taxon>Nectriaceae</taxon>
        <taxon>Fusarium</taxon>
        <taxon>Fusarium solani species complex</taxon>
    </lineage>
</organism>
<dbReference type="InterPro" id="IPR001138">
    <property type="entry name" value="Zn2Cys6_DnaBD"/>
</dbReference>
<name>A0A9W8V0M8_9HYPO</name>
<dbReference type="CDD" id="cd00067">
    <property type="entry name" value="GAL4"/>
    <property type="match status" value="1"/>
</dbReference>
<dbReference type="PANTHER" id="PTHR46910">
    <property type="entry name" value="TRANSCRIPTION FACTOR PDR1"/>
    <property type="match status" value="1"/>
</dbReference>
<evidence type="ECO:0000256" key="3">
    <source>
        <dbReference type="ARBA" id="ARBA00023125"/>
    </source>
</evidence>
<feature type="domain" description="Zn(2)-C6 fungal-type" evidence="6">
    <location>
        <begin position="62"/>
        <end position="96"/>
    </location>
</feature>
<comment type="caution">
    <text evidence="7">The sequence shown here is derived from an EMBL/GenBank/DDBJ whole genome shotgun (WGS) entry which is preliminary data.</text>
</comment>
<dbReference type="Gene3D" id="4.10.240.10">
    <property type="entry name" value="Zn(2)-C6 fungal-type DNA-binding domain"/>
    <property type="match status" value="1"/>
</dbReference>
<gene>
    <name evidence="7" type="ORF">NW755_006185</name>
</gene>
<dbReference type="PROSITE" id="PS00463">
    <property type="entry name" value="ZN2_CY6_FUNGAL_1"/>
    <property type="match status" value="1"/>
</dbReference>
<dbReference type="SUPFAM" id="SSF57701">
    <property type="entry name" value="Zn2/Cys6 DNA-binding domain"/>
    <property type="match status" value="1"/>
</dbReference>
<dbReference type="AlphaFoldDB" id="A0A9W8V0M8"/>
<dbReference type="InterPro" id="IPR050987">
    <property type="entry name" value="AtrR-like"/>
</dbReference>
<dbReference type="InterPro" id="IPR036864">
    <property type="entry name" value="Zn2-C6_fun-type_DNA-bd_sf"/>
</dbReference>
<sequence length="471" mass="49725">MVTPTCYSPADVRRYSRMNGYSSYPERRSLAYPIHPDTRTTIMTERDMIDDVTPQRKRIAVACGRCRKRKIRCSGDSGNGGPCTNCKNAGYEPCQFLRVASQETPMKQESFNYSLEASRQYQARGSSVVPPLPSTTSHYPDGLPMNASDPFIYRAPTTFAYTTKPIYPLSSWSHGYAEDQGINYTMYPPAYPSMHDSDYGINYRIGSGTVGKSEGICVDTEPNYAYSSGAPTTSLVHRPAPVAADSTNMTFQNMAAGVNMGDRVLPMPVGRSSVPSLIGSSSSSYRNDSGCSSIFGSGGRGSSAQTSTTAGTSPASPDSETPSSYTSYEPSSVASAAGLPSYPPMTLASQLTRTSNDLYTHASSSEASLYTPADSMRVGGGGGGPGPDLTYRYTDTTTAATTAAATTSARRELPMMNGGSGSVGSSFSMAHGATTYMAQPASYMLPPGDVGGTGAEAAADSYRKTAGTLRG</sequence>
<evidence type="ECO:0000256" key="1">
    <source>
        <dbReference type="ARBA" id="ARBA00004123"/>
    </source>
</evidence>
<keyword evidence="4" id="KW-0539">Nucleus</keyword>
<keyword evidence="8" id="KW-1185">Reference proteome</keyword>
<feature type="compositionally biased region" description="Low complexity" evidence="5">
    <location>
        <begin position="302"/>
        <end position="332"/>
    </location>
</feature>
<feature type="region of interest" description="Disordered" evidence="5">
    <location>
        <begin position="273"/>
        <end position="341"/>
    </location>
</feature>
<reference evidence="7" key="1">
    <citation type="submission" date="2022-09" db="EMBL/GenBank/DDBJ databases">
        <title>Fusarium specimens isolated from Avocado Roots.</title>
        <authorList>
            <person name="Stajich J."/>
            <person name="Roper C."/>
            <person name="Heimlech-Rivalta G."/>
        </authorList>
    </citation>
    <scope>NUCLEOTIDE SEQUENCE</scope>
    <source>
        <strain evidence="7">A02</strain>
    </source>
</reference>
<evidence type="ECO:0000259" key="6">
    <source>
        <dbReference type="PROSITE" id="PS50048"/>
    </source>
</evidence>
<dbReference type="SMART" id="SM00066">
    <property type="entry name" value="GAL4"/>
    <property type="match status" value="1"/>
</dbReference>
<comment type="subcellular location">
    <subcellularLocation>
        <location evidence="1">Nucleus</location>
    </subcellularLocation>
</comment>
<dbReference type="GO" id="GO:0008270">
    <property type="term" value="F:zinc ion binding"/>
    <property type="evidence" value="ECO:0007669"/>
    <property type="project" value="InterPro"/>
</dbReference>
<dbReference type="PANTHER" id="PTHR46910:SF3">
    <property type="entry name" value="HALOTOLERANCE PROTEIN 9-RELATED"/>
    <property type="match status" value="1"/>
</dbReference>
<dbReference type="GO" id="GO:0005634">
    <property type="term" value="C:nucleus"/>
    <property type="evidence" value="ECO:0007669"/>
    <property type="project" value="UniProtKB-SubCell"/>
</dbReference>
<dbReference type="GO" id="GO:0003677">
    <property type="term" value="F:DNA binding"/>
    <property type="evidence" value="ECO:0007669"/>
    <property type="project" value="UniProtKB-KW"/>
</dbReference>
<dbReference type="Pfam" id="PF00172">
    <property type="entry name" value="Zn_clus"/>
    <property type="match status" value="1"/>
</dbReference>
<dbReference type="GO" id="GO:0000981">
    <property type="term" value="F:DNA-binding transcription factor activity, RNA polymerase II-specific"/>
    <property type="evidence" value="ECO:0007669"/>
    <property type="project" value="InterPro"/>
</dbReference>
<keyword evidence="2" id="KW-0479">Metal-binding</keyword>
<proteinExistence type="predicted"/>
<evidence type="ECO:0000313" key="8">
    <source>
        <dbReference type="Proteomes" id="UP001152087"/>
    </source>
</evidence>
<dbReference type="EMBL" id="JAOQAV010000013">
    <property type="protein sequence ID" value="KAJ4189366.1"/>
    <property type="molecule type" value="Genomic_DNA"/>
</dbReference>
<keyword evidence="3" id="KW-0238">DNA-binding</keyword>
<dbReference type="PROSITE" id="PS50048">
    <property type="entry name" value="ZN2_CY6_FUNGAL_2"/>
    <property type="match status" value="1"/>
</dbReference>
<dbReference type="OrthoDB" id="5394557at2759"/>
<dbReference type="Proteomes" id="UP001152087">
    <property type="component" value="Unassembled WGS sequence"/>
</dbReference>
<evidence type="ECO:0000256" key="4">
    <source>
        <dbReference type="ARBA" id="ARBA00023242"/>
    </source>
</evidence>
<feature type="compositionally biased region" description="Low complexity" evidence="5">
    <location>
        <begin position="273"/>
        <end position="295"/>
    </location>
</feature>
<protein>
    <recommendedName>
        <fullName evidence="6">Zn(2)-C6 fungal-type domain-containing protein</fullName>
    </recommendedName>
</protein>
<accession>A0A9W8V0M8</accession>
<evidence type="ECO:0000256" key="2">
    <source>
        <dbReference type="ARBA" id="ARBA00022723"/>
    </source>
</evidence>
<evidence type="ECO:0000256" key="5">
    <source>
        <dbReference type="SAM" id="MobiDB-lite"/>
    </source>
</evidence>